<dbReference type="Pfam" id="PF00753">
    <property type="entry name" value="Lactamase_B"/>
    <property type="match status" value="1"/>
</dbReference>
<gene>
    <name evidence="2" type="ORF">GCM10023321_20130</name>
</gene>
<evidence type="ECO:0000313" key="3">
    <source>
        <dbReference type="Proteomes" id="UP001428817"/>
    </source>
</evidence>
<dbReference type="CDD" id="cd16282">
    <property type="entry name" value="metallo-hydrolase-like_MBL-fold"/>
    <property type="match status" value="1"/>
</dbReference>
<proteinExistence type="predicted"/>
<protein>
    <submittedName>
        <fullName evidence="2">MBL fold metallo-hydrolase</fullName>
    </submittedName>
</protein>
<accession>A0ABP9PUF9</accession>
<sequence length="261" mass="27694">MRLGDGVFARRYAELDLTVGLVVGERLALVIDTRGDEVQGAELAGAVREKTRLPLAAALTHAHFDHCFGTAAFGPLPVFAHRACPSWLRATAEAQRAEWTEYYRSTGDQATAAALADAQVVFPDHPVDEYAELDLGGRTVRLVHPGAGHTNHDLAVYVPDADVLFAGDLVEQGAPPDFSDADPLRWPGAVSALLELSPTTVVPGHGSPVSPDFVAAQRAELASVAELCLAVRAGELVSAEAERHGPYPPETIRAALLAVTR</sequence>
<dbReference type="InterPro" id="IPR036866">
    <property type="entry name" value="RibonucZ/Hydroxyglut_hydro"/>
</dbReference>
<dbReference type="InterPro" id="IPR050855">
    <property type="entry name" value="NDM-1-like"/>
</dbReference>
<dbReference type="Gene3D" id="3.60.15.10">
    <property type="entry name" value="Ribonuclease Z/Hydroxyacylglutathione hydrolase-like"/>
    <property type="match status" value="1"/>
</dbReference>
<dbReference type="InterPro" id="IPR001279">
    <property type="entry name" value="Metallo-B-lactamas"/>
</dbReference>
<dbReference type="PANTHER" id="PTHR42951">
    <property type="entry name" value="METALLO-BETA-LACTAMASE DOMAIN-CONTAINING"/>
    <property type="match status" value="1"/>
</dbReference>
<dbReference type="Proteomes" id="UP001428817">
    <property type="component" value="Unassembled WGS sequence"/>
</dbReference>
<dbReference type="EMBL" id="BAABJP010000007">
    <property type="protein sequence ID" value="GAA5152057.1"/>
    <property type="molecule type" value="Genomic_DNA"/>
</dbReference>
<organism evidence="2 3">
    <name type="scientific">Pseudonocardia eucalypti</name>
    <dbReference type="NCBI Taxonomy" id="648755"/>
    <lineage>
        <taxon>Bacteria</taxon>
        <taxon>Bacillati</taxon>
        <taxon>Actinomycetota</taxon>
        <taxon>Actinomycetes</taxon>
        <taxon>Pseudonocardiales</taxon>
        <taxon>Pseudonocardiaceae</taxon>
        <taxon>Pseudonocardia</taxon>
    </lineage>
</organism>
<name>A0ABP9PUF9_9PSEU</name>
<keyword evidence="3" id="KW-1185">Reference proteome</keyword>
<dbReference type="SMART" id="SM00849">
    <property type="entry name" value="Lactamase_B"/>
    <property type="match status" value="1"/>
</dbReference>
<comment type="caution">
    <text evidence="2">The sequence shown here is derived from an EMBL/GenBank/DDBJ whole genome shotgun (WGS) entry which is preliminary data.</text>
</comment>
<evidence type="ECO:0000313" key="2">
    <source>
        <dbReference type="EMBL" id="GAA5152057.1"/>
    </source>
</evidence>
<dbReference type="PANTHER" id="PTHR42951:SF4">
    <property type="entry name" value="ACYL-COENZYME A THIOESTERASE MBLAC2"/>
    <property type="match status" value="1"/>
</dbReference>
<reference evidence="3" key="1">
    <citation type="journal article" date="2019" name="Int. J. Syst. Evol. Microbiol.">
        <title>The Global Catalogue of Microorganisms (GCM) 10K type strain sequencing project: providing services to taxonomists for standard genome sequencing and annotation.</title>
        <authorList>
            <consortium name="The Broad Institute Genomics Platform"/>
            <consortium name="The Broad Institute Genome Sequencing Center for Infectious Disease"/>
            <person name="Wu L."/>
            <person name="Ma J."/>
        </authorList>
    </citation>
    <scope>NUCLEOTIDE SEQUENCE [LARGE SCALE GENOMIC DNA]</scope>
    <source>
        <strain evidence="3">JCM 18303</strain>
    </source>
</reference>
<feature type="domain" description="Metallo-beta-lactamase" evidence="1">
    <location>
        <begin position="16"/>
        <end position="205"/>
    </location>
</feature>
<evidence type="ECO:0000259" key="1">
    <source>
        <dbReference type="SMART" id="SM00849"/>
    </source>
</evidence>
<dbReference type="SUPFAM" id="SSF56281">
    <property type="entry name" value="Metallo-hydrolase/oxidoreductase"/>
    <property type="match status" value="1"/>
</dbReference>